<name>A0ABW7MQ83_9FLAO</name>
<dbReference type="InterPro" id="IPR027385">
    <property type="entry name" value="Beta-barrel_OMP"/>
</dbReference>
<dbReference type="Proteomes" id="UP001610104">
    <property type="component" value="Unassembled WGS sequence"/>
</dbReference>
<gene>
    <name evidence="3" type="ORF">V8G56_09695</name>
</gene>
<evidence type="ECO:0000259" key="2">
    <source>
        <dbReference type="Pfam" id="PF13505"/>
    </source>
</evidence>
<keyword evidence="4" id="KW-1185">Reference proteome</keyword>
<dbReference type="Pfam" id="PF13505">
    <property type="entry name" value="OMP_b-brl"/>
    <property type="match status" value="1"/>
</dbReference>
<sequence length="184" mass="19968">MKHILLITIMVLGIASLSAQEKGKVRVGLDLGYAFASAGGGFLISLEPKYNLTDNSNIGLRLGMAAYGRRLDGVDLSVETNSNYLATYDYYFHKEGSSTAPFLGAGAGFYQLSGFNFIELFSLDGEVKDESKFGVMIRGGVELGKLRLALEYNFVSKTDFGNSEFKNSYLGASIGFYLGGGEWK</sequence>
<evidence type="ECO:0000256" key="1">
    <source>
        <dbReference type="ARBA" id="ARBA00022729"/>
    </source>
</evidence>
<reference evidence="3 4" key="1">
    <citation type="submission" date="2024-02" db="EMBL/GenBank/DDBJ databases">
        <title>A Gaetbulibacter species isolated from tidal flats and genomic insights of their niches.</title>
        <authorList>
            <person name="Ye Y."/>
        </authorList>
    </citation>
    <scope>NUCLEOTIDE SEQUENCE [LARGE SCALE GENOMIC DNA]</scope>
    <source>
        <strain evidence="3 4">KEM-8</strain>
    </source>
</reference>
<keyword evidence="1" id="KW-0732">Signal</keyword>
<dbReference type="InterPro" id="IPR011250">
    <property type="entry name" value="OMP/PagP_B-barrel"/>
</dbReference>
<dbReference type="EMBL" id="JBAWKC010000003">
    <property type="protein sequence ID" value="MFH6769008.1"/>
    <property type="molecule type" value="Genomic_DNA"/>
</dbReference>
<organism evidence="3 4">
    <name type="scientific">Gaetbulibacter aquiaggeris</name>
    <dbReference type="NCBI Taxonomy" id="1735373"/>
    <lineage>
        <taxon>Bacteria</taxon>
        <taxon>Pseudomonadati</taxon>
        <taxon>Bacteroidota</taxon>
        <taxon>Flavobacteriia</taxon>
        <taxon>Flavobacteriales</taxon>
        <taxon>Flavobacteriaceae</taxon>
        <taxon>Gaetbulibacter</taxon>
    </lineage>
</organism>
<dbReference type="Gene3D" id="2.40.160.20">
    <property type="match status" value="1"/>
</dbReference>
<protein>
    <submittedName>
        <fullName evidence="3">Outer membrane beta-barrel protein</fullName>
    </submittedName>
</protein>
<accession>A0ABW7MQ83</accession>
<dbReference type="SUPFAM" id="SSF56925">
    <property type="entry name" value="OMPA-like"/>
    <property type="match status" value="1"/>
</dbReference>
<proteinExistence type="predicted"/>
<evidence type="ECO:0000313" key="4">
    <source>
        <dbReference type="Proteomes" id="UP001610104"/>
    </source>
</evidence>
<comment type="caution">
    <text evidence="3">The sequence shown here is derived from an EMBL/GenBank/DDBJ whole genome shotgun (WGS) entry which is preliminary data.</text>
</comment>
<feature type="domain" description="Outer membrane protein beta-barrel" evidence="2">
    <location>
        <begin position="5"/>
        <end position="174"/>
    </location>
</feature>
<evidence type="ECO:0000313" key="3">
    <source>
        <dbReference type="EMBL" id="MFH6769008.1"/>
    </source>
</evidence>
<dbReference type="RefSeq" id="WP_395438256.1">
    <property type="nucleotide sequence ID" value="NZ_JBAWKC010000003.1"/>
</dbReference>